<dbReference type="PANTHER" id="PTHR43798">
    <property type="entry name" value="MONOACYLGLYCEROL LIPASE"/>
    <property type="match status" value="1"/>
</dbReference>
<dbReference type="InterPro" id="IPR050266">
    <property type="entry name" value="AB_hydrolase_sf"/>
</dbReference>
<dbReference type="GO" id="GO:0016020">
    <property type="term" value="C:membrane"/>
    <property type="evidence" value="ECO:0007669"/>
    <property type="project" value="TreeGrafter"/>
</dbReference>
<dbReference type="PANTHER" id="PTHR43798:SF33">
    <property type="entry name" value="HYDROLASE, PUTATIVE (AFU_ORTHOLOGUE AFUA_2G14860)-RELATED"/>
    <property type="match status" value="1"/>
</dbReference>
<dbReference type="PRINTS" id="PR00111">
    <property type="entry name" value="ABHYDROLASE"/>
</dbReference>
<evidence type="ECO:0000313" key="2">
    <source>
        <dbReference type="EMBL" id="SEB44416.1"/>
    </source>
</evidence>
<organism evidence="2 3">
    <name type="scientific">Nitratireductor aquibiodomus</name>
    <dbReference type="NCBI Taxonomy" id="204799"/>
    <lineage>
        <taxon>Bacteria</taxon>
        <taxon>Pseudomonadati</taxon>
        <taxon>Pseudomonadota</taxon>
        <taxon>Alphaproteobacteria</taxon>
        <taxon>Hyphomicrobiales</taxon>
        <taxon>Phyllobacteriaceae</taxon>
        <taxon>Nitratireductor</taxon>
    </lineage>
</organism>
<evidence type="ECO:0000313" key="3">
    <source>
        <dbReference type="Proteomes" id="UP000199064"/>
    </source>
</evidence>
<dbReference type="InterPro" id="IPR000073">
    <property type="entry name" value="AB_hydrolase_1"/>
</dbReference>
<dbReference type="Pfam" id="PF12697">
    <property type="entry name" value="Abhydrolase_6"/>
    <property type="match status" value="1"/>
</dbReference>
<feature type="domain" description="AB hydrolase-1" evidence="1">
    <location>
        <begin position="24"/>
        <end position="261"/>
    </location>
</feature>
<dbReference type="EMBL" id="FNSL01000001">
    <property type="protein sequence ID" value="SEB44416.1"/>
    <property type="molecule type" value="Genomic_DNA"/>
</dbReference>
<proteinExistence type="predicted"/>
<reference evidence="3" key="1">
    <citation type="submission" date="2016-10" db="EMBL/GenBank/DDBJ databases">
        <authorList>
            <person name="Varghese N."/>
            <person name="Submissions S."/>
        </authorList>
    </citation>
    <scope>NUCLEOTIDE SEQUENCE [LARGE SCALE GENOMIC DNA]</scope>
    <source>
        <strain evidence="3">ES.061</strain>
    </source>
</reference>
<sequence length="270" mass="28589">MTFKVSETGGIEYLERPGEDGPVLVLLHGVGSNAASFTPLLPHLPKAWRVIAWNAPGYCGSAPLDIDWPLAGDYAAALEAFLDRLGLQRVLLAGHSLGCLMAASFASTHRNRVERLLLSSPALGHGVPRGAALSAAAQARIDDLQTLGPEKFADLRAPRLVYAPDDNRDIVARVRDGMAKVSVPGYPQAARMLASGRLLDDAERLQVPTDVIVGAEDVVTPPESARRAHAALRDPWRGSLTFVPGAGHALYQQTPAAFSAALDALAEIVG</sequence>
<protein>
    <submittedName>
        <fullName evidence="2">Pimeloyl-ACP methyl ester carboxylesterase</fullName>
    </submittedName>
</protein>
<evidence type="ECO:0000259" key="1">
    <source>
        <dbReference type="Pfam" id="PF12697"/>
    </source>
</evidence>
<dbReference type="AlphaFoldDB" id="A0A1H4JEL2"/>
<gene>
    <name evidence="2" type="ORF">SAMN05216452_1284</name>
</gene>
<dbReference type="Proteomes" id="UP000199064">
    <property type="component" value="Unassembled WGS sequence"/>
</dbReference>
<dbReference type="RefSeq" id="WP_090327616.1">
    <property type="nucleotide sequence ID" value="NZ_FNSL01000001.1"/>
</dbReference>
<name>A0A1H4JEL2_9HYPH</name>
<dbReference type="Gene3D" id="3.40.50.1820">
    <property type="entry name" value="alpha/beta hydrolase"/>
    <property type="match status" value="1"/>
</dbReference>
<keyword evidence="3" id="KW-1185">Reference proteome</keyword>
<accession>A0A1H4JEL2</accession>
<dbReference type="InterPro" id="IPR029058">
    <property type="entry name" value="AB_hydrolase_fold"/>
</dbReference>
<dbReference type="SUPFAM" id="SSF53474">
    <property type="entry name" value="alpha/beta-Hydrolases"/>
    <property type="match status" value="1"/>
</dbReference>